<comment type="caution">
    <text evidence="3">The sequence shown here is derived from an EMBL/GenBank/DDBJ whole genome shotgun (WGS) entry which is preliminary data.</text>
</comment>
<feature type="transmembrane region" description="Helical" evidence="2">
    <location>
        <begin position="221"/>
        <end position="241"/>
    </location>
</feature>
<dbReference type="PANTHER" id="PTHR31226">
    <property type="entry name" value="TRANSMEMBRANE PROTEIN 117"/>
    <property type="match status" value="1"/>
</dbReference>
<dbReference type="Proteomes" id="UP001374579">
    <property type="component" value="Unassembled WGS sequence"/>
</dbReference>
<feature type="transmembrane region" description="Helical" evidence="2">
    <location>
        <begin position="64"/>
        <end position="82"/>
    </location>
</feature>
<dbReference type="PANTHER" id="PTHR31226:SF1">
    <property type="entry name" value="TRANSMEMBRANE PROTEIN 117"/>
    <property type="match status" value="1"/>
</dbReference>
<evidence type="ECO:0000313" key="3">
    <source>
        <dbReference type="EMBL" id="KAK7098943.1"/>
    </source>
</evidence>
<evidence type="ECO:0000256" key="1">
    <source>
        <dbReference type="SAM" id="MobiDB-lite"/>
    </source>
</evidence>
<keyword evidence="2" id="KW-0472">Membrane</keyword>
<feature type="region of interest" description="Disordered" evidence="1">
    <location>
        <begin position="328"/>
        <end position="380"/>
    </location>
</feature>
<name>A0AAN9G7Z6_9CAEN</name>
<accession>A0AAN9G7Z6</accession>
<dbReference type="Pfam" id="PF15113">
    <property type="entry name" value="TMEM117"/>
    <property type="match status" value="1"/>
</dbReference>
<reference evidence="3 4" key="1">
    <citation type="submission" date="2024-02" db="EMBL/GenBank/DDBJ databases">
        <title>Chromosome-scale genome assembly of the rough periwinkle Littorina saxatilis.</title>
        <authorList>
            <person name="De Jode A."/>
            <person name="Faria R."/>
            <person name="Formenti G."/>
            <person name="Sims Y."/>
            <person name="Smith T.P."/>
            <person name="Tracey A."/>
            <person name="Wood J.M.D."/>
            <person name="Zagrodzka Z.B."/>
            <person name="Johannesson K."/>
            <person name="Butlin R.K."/>
            <person name="Leder E.H."/>
        </authorList>
    </citation>
    <scope>NUCLEOTIDE SEQUENCE [LARGE SCALE GENOMIC DNA]</scope>
    <source>
        <strain evidence="3">Snail1</strain>
        <tissue evidence="3">Muscle</tissue>
    </source>
</reference>
<evidence type="ECO:0000256" key="2">
    <source>
        <dbReference type="SAM" id="Phobius"/>
    </source>
</evidence>
<protein>
    <submittedName>
        <fullName evidence="3">Uncharacterized protein</fullName>
    </submittedName>
</protein>
<sequence length="380" mass="43604">MMLQEKLYPMWAKRVRTWWNSGLNRIILFWIAVCLCSFIVVFVIATDYIQWDKLNRDFLHSNELSRAFLASFILVMDIVIVMQDWDFPHFISAIDIKLPGVNTAHINFKIPQLLKKLEYWHVHITGKWFNYGILFFVILLDLNMWKNQIFYVPYDYGQYVDAEGRIHSVNDDYTINNLNETLVSFAYRNATVADNTTGQRYIELDNIMNARYNGYSVGLKAIAFVPCICVFITFFIFIGVYGRLPKPTKEDPYAGRLKKRKKRGFSVRLGWQRLRKRMRGTRAVLTGFKSASSDVDSRERRGAGGDEVDGTSMEEKVVNVWKHTKKEDLQGDAQAAVKSGDGPVTVETRGREGGDGDATIETVGTGNSDRHRSSAETTMI</sequence>
<gene>
    <name evidence="3" type="ORF">V1264_003154</name>
</gene>
<feature type="transmembrane region" description="Helical" evidence="2">
    <location>
        <begin position="128"/>
        <end position="145"/>
    </location>
</feature>
<dbReference type="InterPro" id="IPR029370">
    <property type="entry name" value="TMEM117"/>
</dbReference>
<keyword evidence="4" id="KW-1185">Reference proteome</keyword>
<evidence type="ECO:0000313" key="4">
    <source>
        <dbReference type="Proteomes" id="UP001374579"/>
    </source>
</evidence>
<keyword evidence="2" id="KW-1133">Transmembrane helix</keyword>
<dbReference type="EMBL" id="JBAMIC010000012">
    <property type="protein sequence ID" value="KAK7098943.1"/>
    <property type="molecule type" value="Genomic_DNA"/>
</dbReference>
<proteinExistence type="predicted"/>
<keyword evidence="2" id="KW-0812">Transmembrane</keyword>
<feature type="transmembrane region" description="Helical" evidence="2">
    <location>
        <begin position="23"/>
        <end position="44"/>
    </location>
</feature>
<organism evidence="3 4">
    <name type="scientific">Littorina saxatilis</name>
    <dbReference type="NCBI Taxonomy" id="31220"/>
    <lineage>
        <taxon>Eukaryota</taxon>
        <taxon>Metazoa</taxon>
        <taxon>Spiralia</taxon>
        <taxon>Lophotrochozoa</taxon>
        <taxon>Mollusca</taxon>
        <taxon>Gastropoda</taxon>
        <taxon>Caenogastropoda</taxon>
        <taxon>Littorinimorpha</taxon>
        <taxon>Littorinoidea</taxon>
        <taxon>Littorinidae</taxon>
        <taxon>Littorina</taxon>
    </lineage>
</organism>
<dbReference type="GO" id="GO:0070059">
    <property type="term" value="P:intrinsic apoptotic signaling pathway in response to endoplasmic reticulum stress"/>
    <property type="evidence" value="ECO:0007669"/>
    <property type="project" value="TreeGrafter"/>
</dbReference>
<dbReference type="AlphaFoldDB" id="A0AAN9G7Z6"/>